<feature type="transmembrane region" description="Helical" evidence="10">
    <location>
        <begin position="462"/>
        <end position="483"/>
    </location>
</feature>
<keyword evidence="6 10" id="KW-0472">Membrane</keyword>
<reference evidence="12 13" key="1">
    <citation type="submission" date="2022-05" db="EMBL/GenBank/DDBJ databases">
        <authorList>
            <consortium name="Genoscope - CEA"/>
            <person name="William W."/>
        </authorList>
    </citation>
    <scope>NUCLEOTIDE SEQUENCE [LARGE SCALE GENOMIC DNA]</scope>
</reference>
<feature type="transmembrane region" description="Helical" evidence="10">
    <location>
        <begin position="149"/>
        <end position="170"/>
    </location>
</feature>
<dbReference type="Gene3D" id="1.20.1070.10">
    <property type="entry name" value="Rhodopsin 7-helix transmembrane proteins"/>
    <property type="match status" value="2"/>
</dbReference>
<feature type="transmembrane region" description="Helical" evidence="10">
    <location>
        <begin position="341"/>
        <end position="367"/>
    </location>
</feature>
<feature type="non-terminal residue" evidence="12">
    <location>
        <position position="1"/>
    </location>
</feature>
<dbReference type="InterPro" id="IPR000276">
    <property type="entry name" value="GPCR_Rhodpsn"/>
</dbReference>
<feature type="transmembrane region" description="Helical" evidence="10">
    <location>
        <begin position="81"/>
        <end position="102"/>
    </location>
</feature>
<feature type="transmembrane region" description="Helical" evidence="10">
    <location>
        <begin position="200"/>
        <end position="220"/>
    </location>
</feature>
<feature type="transmembrane region" description="Helical" evidence="10">
    <location>
        <begin position="240"/>
        <end position="265"/>
    </location>
</feature>
<sequence>AFLIFLVIFNIITFPITAVLNSLVMISVKAKSRLRAHKSNVLLAFLALTDVTVGILVQPAFAAVLIMLLLDKPRGYCVLQVLRYALIVLLNSSLFHLVLLSLERYIAMKHTFSYPSLVTEGRLLVASLLSWLFSVFQTVLLLVSKTVLLRSVMISTSLSLVVIFFCHFTVCREIRRHEKLVAPQQTTPEARKQFERNKKAVKLTFIILAVLLLCFTPVNVAKIVLLSCHSDITHITHEALVMFFFFSLSLSFFNSLLNPPVIYALRMKQFRVDFIELLFRTVNTADAEEIEMRFFGVPKAMVRVNRVKADQPQQDVSTQALLVARLKFYSAKDYITLPSGVAFLIFLIIFNIITFPITAVLSALVMISVKAKSQLRAHKSNILLAFLALTDFTVRILVQPTFVAVLIMLLFNEPRGYCVLQVLRYVIIVMVNASLFHLVLLSGERYIDMKHTFGYPSLVTEGRLLVSCTLAGFLSVLQTVLLLFNETVFWALRLHLILCLLLRSFSAMSRFFWALRLHLILFATQQATLRARNEFERNKKAVKLTAIILAVLMLCLVPSKIAVMLLRFTTDTAKEAFFTVFLSSQVLSFLNSLLNPIIYVVRMKQFRVAFIELLFRTVHTVDAEEIEMRLFGVPNAVVRVNRVKAEQDQNEKPQHDVNEENV</sequence>
<evidence type="ECO:0000256" key="7">
    <source>
        <dbReference type="ARBA" id="ARBA00023170"/>
    </source>
</evidence>
<keyword evidence="8 9" id="KW-0807">Transducer</keyword>
<organism evidence="12 13">
    <name type="scientific">Porites evermanni</name>
    <dbReference type="NCBI Taxonomy" id="104178"/>
    <lineage>
        <taxon>Eukaryota</taxon>
        <taxon>Metazoa</taxon>
        <taxon>Cnidaria</taxon>
        <taxon>Anthozoa</taxon>
        <taxon>Hexacorallia</taxon>
        <taxon>Scleractinia</taxon>
        <taxon>Fungiina</taxon>
        <taxon>Poritidae</taxon>
        <taxon>Porites</taxon>
    </lineage>
</organism>
<feature type="transmembrane region" description="Helical" evidence="10">
    <location>
        <begin position="577"/>
        <end position="601"/>
    </location>
</feature>
<keyword evidence="13" id="KW-1185">Reference proteome</keyword>
<comment type="subcellular location">
    <subcellularLocation>
        <location evidence="1">Cell membrane</location>
        <topology evidence="1">Multi-pass membrane protein</topology>
    </subcellularLocation>
</comment>
<keyword evidence="4 10" id="KW-1133">Transmembrane helix</keyword>
<evidence type="ECO:0000256" key="9">
    <source>
        <dbReference type="RuleBase" id="RU000688"/>
    </source>
</evidence>
<feature type="transmembrane region" description="Helical" evidence="10">
    <location>
        <begin position="382"/>
        <end position="410"/>
    </location>
</feature>
<evidence type="ECO:0000256" key="3">
    <source>
        <dbReference type="ARBA" id="ARBA00022692"/>
    </source>
</evidence>
<dbReference type="PANTHER" id="PTHR24249">
    <property type="entry name" value="HISTAMINE RECEPTOR-RELATED G-PROTEIN COUPLED RECEPTOR"/>
    <property type="match status" value="1"/>
</dbReference>
<dbReference type="InterPro" id="IPR017452">
    <property type="entry name" value="GPCR_Rhodpsn_7TM"/>
</dbReference>
<dbReference type="PRINTS" id="PR00237">
    <property type="entry name" value="GPCRRHODOPSN"/>
</dbReference>
<evidence type="ECO:0000256" key="10">
    <source>
        <dbReference type="SAM" id="Phobius"/>
    </source>
</evidence>
<keyword evidence="5 9" id="KW-0297">G-protein coupled receptor</keyword>
<evidence type="ECO:0000259" key="11">
    <source>
        <dbReference type="PROSITE" id="PS50262"/>
    </source>
</evidence>
<dbReference type="SUPFAM" id="SSF81321">
    <property type="entry name" value="Family A G protein-coupled receptor-like"/>
    <property type="match status" value="2"/>
</dbReference>
<name>A0ABN8M0K2_9CNID</name>
<dbReference type="CDD" id="cd00637">
    <property type="entry name" value="7tm_classA_rhodopsin-like"/>
    <property type="match status" value="2"/>
</dbReference>
<dbReference type="InterPro" id="IPR050569">
    <property type="entry name" value="TAAR"/>
</dbReference>
<evidence type="ECO:0000256" key="5">
    <source>
        <dbReference type="ARBA" id="ARBA00023040"/>
    </source>
</evidence>
<evidence type="ECO:0000256" key="1">
    <source>
        <dbReference type="ARBA" id="ARBA00004651"/>
    </source>
</evidence>
<accession>A0ABN8M0K2</accession>
<feature type="transmembrane region" description="Helical" evidence="10">
    <location>
        <begin position="123"/>
        <end position="143"/>
    </location>
</feature>
<keyword evidence="3 9" id="KW-0812">Transmembrane</keyword>
<dbReference type="Proteomes" id="UP001159427">
    <property type="component" value="Unassembled WGS sequence"/>
</dbReference>
<keyword evidence="7 9" id="KW-0675">Receptor</keyword>
<comment type="caution">
    <text evidence="12">The sequence shown here is derived from an EMBL/GenBank/DDBJ whole genome shotgun (WGS) entry which is preliminary data.</text>
</comment>
<feature type="domain" description="G-protein coupled receptors family 1 profile" evidence="11">
    <location>
        <begin position="361"/>
        <end position="599"/>
    </location>
</feature>
<feature type="transmembrane region" description="Helical" evidence="10">
    <location>
        <begin position="541"/>
        <end position="565"/>
    </location>
</feature>
<feature type="transmembrane region" description="Helical" evidence="10">
    <location>
        <begin position="422"/>
        <end position="442"/>
    </location>
</feature>
<evidence type="ECO:0000256" key="4">
    <source>
        <dbReference type="ARBA" id="ARBA00022989"/>
    </source>
</evidence>
<evidence type="ECO:0000256" key="2">
    <source>
        <dbReference type="ARBA" id="ARBA00022475"/>
    </source>
</evidence>
<proteinExistence type="inferred from homology"/>
<comment type="similarity">
    <text evidence="9">Belongs to the G-protein coupled receptor 1 family.</text>
</comment>
<protein>
    <recommendedName>
        <fullName evidence="11">G-protein coupled receptors family 1 profile domain-containing protein</fullName>
    </recommendedName>
</protein>
<dbReference type="PROSITE" id="PS00237">
    <property type="entry name" value="G_PROTEIN_RECEP_F1_1"/>
    <property type="match status" value="1"/>
</dbReference>
<feature type="transmembrane region" description="Helical" evidence="10">
    <location>
        <begin position="40"/>
        <end position="69"/>
    </location>
</feature>
<dbReference type="PANTHER" id="PTHR24249:SF421">
    <property type="entry name" value="G-PROTEIN COUPLED RECEPTORS FAMILY 1 PROFILE DOMAIN-CONTAINING PROTEIN"/>
    <property type="match status" value="1"/>
</dbReference>
<feature type="transmembrane region" description="Helical" evidence="10">
    <location>
        <begin position="6"/>
        <end position="28"/>
    </location>
</feature>
<evidence type="ECO:0000256" key="6">
    <source>
        <dbReference type="ARBA" id="ARBA00023136"/>
    </source>
</evidence>
<dbReference type="EMBL" id="CALNXI010000223">
    <property type="protein sequence ID" value="CAH3022525.1"/>
    <property type="molecule type" value="Genomic_DNA"/>
</dbReference>
<evidence type="ECO:0000313" key="12">
    <source>
        <dbReference type="EMBL" id="CAH3022525.1"/>
    </source>
</evidence>
<keyword evidence="2" id="KW-1003">Cell membrane</keyword>
<dbReference type="PROSITE" id="PS50262">
    <property type="entry name" value="G_PROTEIN_RECEP_F1_2"/>
    <property type="match status" value="2"/>
</dbReference>
<evidence type="ECO:0000256" key="8">
    <source>
        <dbReference type="ARBA" id="ARBA00023224"/>
    </source>
</evidence>
<feature type="domain" description="G-protein coupled receptors family 1 profile" evidence="11">
    <location>
        <begin position="20"/>
        <end position="262"/>
    </location>
</feature>
<evidence type="ECO:0000313" key="13">
    <source>
        <dbReference type="Proteomes" id="UP001159427"/>
    </source>
</evidence>
<dbReference type="Pfam" id="PF00001">
    <property type="entry name" value="7tm_1"/>
    <property type="match status" value="3"/>
</dbReference>
<gene>
    <name evidence="12" type="ORF">PEVE_00015872</name>
</gene>